<protein>
    <recommendedName>
        <fullName evidence="1">Stage 0 sporulation protein A homolog</fullName>
    </recommendedName>
</protein>
<comment type="function">
    <text evidence="7">May play the central regulatory role in sporulation. It may be an element of the effector pathway responsible for the activation of sporulation genes in response to nutritional stress. Spo0A may act in concert with spo0H (a sigma factor) to control the expression of some genes that are critical to the sporulation process.</text>
</comment>
<evidence type="ECO:0000256" key="4">
    <source>
        <dbReference type="ARBA" id="ARBA00023015"/>
    </source>
</evidence>
<dbReference type="Proteomes" id="UP000239706">
    <property type="component" value="Unassembled WGS sequence"/>
</dbReference>
<accession>A0A2T0B2F3</accession>
<evidence type="ECO:0000256" key="9">
    <source>
        <dbReference type="PROSITE-ProRule" id="PRU01091"/>
    </source>
</evidence>
<proteinExistence type="predicted"/>
<evidence type="ECO:0000256" key="3">
    <source>
        <dbReference type="ARBA" id="ARBA00023012"/>
    </source>
</evidence>
<evidence type="ECO:0000313" key="12">
    <source>
        <dbReference type="EMBL" id="PRR78069.1"/>
    </source>
</evidence>
<evidence type="ECO:0000256" key="7">
    <source>
        <dbReference type="ARBA" id="ARBA00024867"/>
    </source>
</evidence>
<dbReference type="GO" id="GO:0000156">
    <property type="term" value="F:phosphorelay response regulator activity"/>
    <property type="evidence" value="ECO:0007669"/>
    <property type="project" value="TreeGrafter"/>
</dbReference>
<dbReference type="InterPro" id="IPR001867">
    <property type="entry name" value="OmpR/PhoB-type_DNA-bd"/>
</dbReference>
<keyword evidence="3" id="KW-0902">Two-component regulatory system</keyword>
<dbReference type="GO" id="GO:0006355">
    <property type="term" value="P:regulation of DNA-templated transcription"/>
    <property type="evidence" value="ECO:0007669"/>
    <property type="project" value="InterPro"/>
</dbReference>
<keyword evidence="4" id="KW-0805">Transcription regulation</keyword>
<evidence type="ECO:0000259" key="10">
    <source>
        <dbReference type="PROSITE" id="PS50110"/>
    </source>
</evidence>
<keyword evidence="5 9" id="KW-0238">DNA-binding</keyword>
<reference evidence="12 13" key="1">
    <citation type="submission" date="2018-03" db="EMBL/GenBank/DDBJ databases">
        <title>Genome sequence of Clostridium liquoris DSM 100320.</title>
        <authorList>
            <person name="Poehlein A."/>
            <person name="Daniel R."/>
        </authorList>
    </citation>
    <scope>NUCLEOTIDE SEQUENCE [LARGE SCALE GENOMIC DNA]</scope>
    <source>
        <strain evidence="12 13">DSM 100320</strain>
    </source>
</reference>
<dbReference type="RefSeq" id="WP_106064067.1">
    <property type="nucleotide sequence ID" value="NZ_PVXO01000052.1"/>
</dbReference>
<dbReference type="AlphaFoldDB" id="A0A2T0B2F3"/>
<dbReference type="PANTHER" id="PTHR48111">
    <property type="entry name" value="REGULATOR OF RPOS"/>
    <property type="match status" value="1"/>
</dbReference>
<dbReference type="SMART" id="SM00862">
    <property type="entry name" value="Trans_reg_C"/>
    <property type="match status" value="1"/>
</dbReference>
<evidence type="ECO:0000313" key="13">
    <source>
        <dbReference type="Proteomes" id="UP000239706"/>
    </source>
</evidence>
<feature type="domain" description="OmpR/PhoB-type" evidence="11">
    <location>
        <begin position="132"/>
        <end position="231"/>
    </location>
</feature>
<dbReference type="PANTHER" id="PTHR48111:SF40">
    <property type="entry name" value="PHOSPHATE REGULON TRANSCRIPTIONAL REGULATORY PROTEIN PHOB"/>
    <property type="match status" value="1"/>
</dbReference>
<dbReference type="InterPro" id="IPR016032">
    <property type="entry name" value="Sig_transdc_resp-reg_C-effctor"/>
</dbReference>
<keyword evidence="13" id="KW-1185">Reference proteome</keyword>
<dbReference type="Gene3D" id="1.10.10.10">
    <property type="entry name" value="Winged helix-like DNA-binding domain superfamily/Winged helix DNA-binding domain"/>
    <property type="match status" value="1"/>
</dbReference>
<dbReference type="OrthoDB" id="9790442at2"/>
<dbReference type="Pfam" id="PF00486">
    <property type="entry name" value="Trans_reg_C"/>
    <property type="match status" value="1"/>
</dbReference>
<evidence type="ECO:0000256" key="5">
    <source>
        <dbReference type="ARBA" id="ARBA00023125"/>
    </source>
</evidence>
<organism evidence="12 13">
    <name type="scientific">Clostridium liquoris</name>
    <dbReference type="NCBI Taxonomy" id="1289519"/>
    <lineage>
        <taxon>Bacteria</taxon>
        <taxon>Bacillati</taxon>
        <taxon>Bacillota</taxon>
        <taxon>Clostridia</taxon>
        <taxon>Eubacteriales</taxon>
        <taxon>Clostridiaceae</taxon>
        <taxon>Clostridium</taxon>
    </lineage>
</organism>
<name>A0A2T0B2F3_9CLOT</name>
<feature type="DNA-binding region" description="OmpR/PhoB-type" evidence="9">
    <location>
        <begin position="132"/>
        <end position="231"/>
    </location>
</feature>
<dbReference type="SUPFAM" id="SSF52172">
    <property type="entry name" value="CheY-like"/>
    <property type="match status" value="1"/>
</dbReference>
<dbReference type="PROSITE" id="PS51755">
    <property type="entry name" value="OMPR_PHOB"/>
    <property type="match status" value="1"/>
</dbReference>
<keyword evidence="2 8" id="KW-0597">Phosphoprotein</keyword>
<dbReference type="SMART" id="SM00448">
    <property type="entry name" value="REC"/>
    <property type="match status" value="1"/>
</dbReference>
<dbReference type="Pfam" id="PF00072">
    <property type="entry name" value="Response_reg"/>
    <property type="match status" value="1"/>
</dbReference>
<keyword evidence="6" id="KW-0804">Transcription</keyword>
<dbReference type="GO" id="GO:0000976">
    <property type="term" value="F:transcription cis-regulatory region binding"/>
    <property type="evidence" value="ECO:0007669"/>
    <property type="project" value="TreeGrafter"/>
</dbReference>
<feature type="modified residue" description="4-aspartylphosphate" evidence="8">
    <location>
        <position position="54"/>
    </location>
</feature>
<feature type="domain" description="Response regulatory" evidence="10">
    <location>
        <begin position="5"/>
        <end position="118"/>
    </location>
</feature>
<dbReference type="GO" id="GO:0032993">
    <property type="term" value="C:protein-DNA complex"/>
    <property type="evidence" value="ECO:0007669"/>
    <property type="project" value="TreeGrafter"/>
</dbReference>
<dbReference type="PROSITE" id="PS50110">
    <property type="entry name" value="RESPONSE_REGULATORY"/>
    <property type="match status" value="1"/>
</dbReference>
<evidence type="ECO:0000256" key="1">
    <source>
        <dbReference type="ARBA" id="ARBA00018672"/>
    </source>
</evidence>
<evidence type="ECO:0000256" key="2">
    <source>
        <dbReference type="ARBA" id="ARBA00022553"/>
    </source>
</evidence>
<dbReference type="SUPFAM" id="SSF46894">
    <property type="entry name" value="C-terminal effector domain of the bipartite response regulators"/>
    <property type="match status" value="1"/>
</dbReference>
<dbReference type="InterPro" id="IPR001789">
    <property type="entry name" value="Sig_transdc_resp-reg_receiver"/>
</dbReference>
<evidence type="ECO:0000259" key="11">
    <source>
        <dbReference type="PROSITE" id="PS51755"/>
    </source>
</evidence>
<dbReference type="InterPro" id="IPR011006">
    <property type="entry name" value="CheY-like_superfamily"/>
</dbReference>
<dbReference type="InterPro" id="IPR039420">
    <property type="entry name" value="WalR-like"/>
</dbReference>
<dbReference type="EMBL" id="PVXO01000052">
    <property type="protein sequence ID" value="PRR78069.1"/>
    <property type="molecule type" value="Genomic_DNA"/>
</dbReference>
<evidence type="ECO:0000256" key="6">
    <source>
        <dbReference type="ARBA" id="ARBA00023163"/>
    </source>
</evidence>
<comment type="caution">
    <text evidence="12">The sequence shown here is derived from an EMBL/GenBank/DDBJ whole genome shotgun (WGS) entry which is preliminary data.</text>
</comment>
<dbReference type="InterPro" id="IPR036388">
    <property type="entry name" value="WH-like_DNA-bd_sf"/>
</dbReference>
<sequence length="232" mass="26804">MANKKILIIEDETAISDFMCYSLNKEGYIVKAFENGEDGIKALESFKPNLIILDLMLPDVSGFDICKKVTNTFNIPIIIITAKCDITDKLLGMELGADDYITKPFDMREVLVRIKTIFRRIELTKEIVNNEENELIIQKYIEIYKDERKVLKDGQPVELTPKEFDLLLFLAENAGKVFSRAQLLDKVWGFEYIGDTRTVDIHVQRIRKKLDKMKNYSIIETVFGVGYKLNFS</sequence>
<dbReference type="FunFam" id="1.10.10.10:FF:000018">
    <property type="entry name" value="DNA-binding response regulator ResD"/>
    <property type="match status" value="1"/>
</dbReference>
<dbReference type="FunFam" id="3.40.50.2300:FF:000001">
    <property type="entry name" value="DNA-binding response regulator PhoB"/>
    <property type="match status" value="1"/>
</dbReference>
<evidence type="ECO:0000256" key="8">
    <source>
        <dbReference type="PROSITE-ProRule" id="PRU00169"/>
    </source>
</evidence>
<gene>
    <name evidence="12" type="primary">yycF_2</name>
    <name evidence="12" type="ORF">CLLI_19890</name>
</gene>
<dbReference type="Gene3D" id="6.10.250.690">
    <property type="match status" value="1"/>
</dbReference>
<dbReference type="GO" id="GO:0005829">
    <property type="term" value="C:cytosol"/>
    <property type="evidence" value="ECO:0007669"/>
    <property type="project" value="TreeGrafter"/>
</dbReference>
<dbReference type="CDD" id="cd00383">
    <property type="entry name" value="trans_reg_C"/>
    <property type="match status" value="1"/>
</dbReference>
<dbReference type="Gene3D" id="3.40.50.2300">
    <property type="match status" value="1"/>
</dbReference>